<organism evidence="5 6">
    <name type="scientific">Lomentospora prolificans</name>
    <dbReference type="NCBI Taxonomy" id="41688"/>
    <lineage>
        <taxon>Eukaryota</taxon>
        <taxon>Fungi</taxon>
        <taxon>Dikarya</taxon>
        <taxon>Ascomycota</taxon>
        <taxon>Pezizomycotina</taxon>
        <taxon>Sordariomycetes</taxon>
        <taxon>Hypocreomycetidae</taxon>
        <taxon>Microascales</taxon>
        <taxon>Microascaceae</taxon>
        <taxon>Lomentospora</taxon>
    </lineage>
</organism>
<evidence type="ECO:0000256" key="3">
    <source>
        <dbReference type="SAM" id="SignalP"/>
    </source>
</evidence>
<dbReference type="STRING" id="41688.A0A2N3NG93"/>
<evidence type="ECO:0000313" key="6">
    <source>
        <dbReference type="Proteomes" id="UP000233524"/>
    </source>
</evidence>
<dbReference type="InParanoid" id="A0A2N3NG93"/>
<comment type="cofactor">
    <cofactor evidence="2">
        <name>FAD</name>
        <dbReference type="ChEBI" id="CHEBI:57692"/>
    </cofactor>
</comment>
<dbReference type="AlphaFoldDB" id="A0A2N3NG93"/>
<dbReference type="InterPro" id="IPR036188">
    <property type="entry name" value="FAD/NAD-bd_sf"/>
</dbReference>
<comment type="caution">
    <text evidence="5">The sequence shown here is derived from an EMBL/GenBank/DDBJ whole genome shotgun (WGS) entry which is preliminary data.</text>
</comment>
<dbReference type="PIRSF" id="PIRSF000137">
    <property type="entry name" value="Alcohol_oxidase"/>
    <property type="match status" value="1"/>
</dbReference>
<keyword evidence="3" id="KW-0732">Signal</keyword>
<dbReference type="OrthoDB" id="269227at2759"/>
<evidence type="ECO:0000256" key="1">
    <source>
        <dbReference type="ARBA" id="ARBA00010790"/>
    </source>
</evidence>
<dbReference type="GO" id="GO:0044550">
    <property type="term" value="P:secondary metabolite biosynthetic process"/>
    <property type="evidence" value="ECO:0007669"/>
    <property type="project" value="TreeGrafter"/>
</dbReference>
<dbReference type="Pfam" id="PF00732">
    <property type="entry name" value="GMC_oxred_N"/>
    <property type="match status" value="1"/>
</dbReference>
<keyword evidence="6" id="KW-1185">Reference proteome</keyword>
<dbReference type="EMBL" id="NLAX01000008">
    <property type="protein sequence ID" value="PKS11469.1"/>
    <property type="molecule type" value="Genomic_DNA"/>
</dbReference>
<comment type="similarity">
    <text evidence="1">Belongs to the GMC oxidoreductase family.</text>
</comment>
<dbReference type="InterPro" id="IPR012132">
    <property type="entry name" value="GMC_OxRdtase"/>
</dbReference>
<feature type="domain" description="Glucose-methanol-choline oxidoreductase N-terminal" evidence="4">
    <location>
        <begin position="322"/>
        <end position="336"/>
    </location>
</feature>
<dbReference type="PANTHER" id="PTHR11552">
    <property type="entry name" value="GLUCOSE-METHANOL-CHOLINE GMC OXIDOREDUCTASE"/>
    <property type="match status" value="1"/>
</dbReference>
<dbReference type="GO" id="GO:0016614">
    <property type="term" value="F:oxidoreductase activity, acting on CH-OH group of donors"/>
    <property type="evidence" value="ECO:0007669"/>
    <property type="project" value="InterPro"/>
</dbReference>
<dbReference type="SUPFAM" id="SSF51905">
    <property type="entry name" value="FAD/NAD(P)-binding domain"/>
    <property type="match status" value="1"/>
</dbReference>
<evidence type="ECO:0000256" key="2">
    <source>
        <dbReference type="PIRSR" id="PIRSR000137-2"/>
    </source>
</evidence>
<feature type="chain" id="PRO_5014904374" description="Glucose-methanol-choline oxidoreductase N-terminal domain-containing protein" evidence="3">
    <location>
        <begin position="25"/>
        <end position="634"/>
    </location>
</feature>
<sequence>MPPRRYLGLRAALVALLGVAGVYARPSQCKTRAVGDPQLLAPEEVEDEYDYIIVGGGTAGLTVADRLTESGEHTVLVIELGFYDNSTSVRTIAGGAGAFANQSHLFSFTSAPQAGLNNRTTAVIGGVMLGGSSGVNGLQVHRGHKDDYNRWAAYFGEEEEGESGWGWDGLLPYLKKAWHFHPPNEDTAEALDIKYDASYWGDSADVHASFPTFNWPGLRLEMEAFAEIDGAEFPPDSGAGSPGVYWYPTSADPSSMTRSFSRTGHYDGIARDNYKVLTGHRVLNVLFDDDSASGVRYVAKGATNDTDARSVGARKEVILAAGTIHTPQILQGSGIGAKALLESADIEVKVDLPGVGWNFQDHPLGGGASFDVYPLPTELQSNASFREAAQAEFAESLSGPLTIASGNAACFLPLPVIAPEAFEDIASRYESQDPAAYLPADSPATIVAGYGAQQKAMAAAMRSHGTAYYNLFLRGGGSEGALVFLHPVSRGTVYIDPSDPYFSEPVVDYRAMSNPADVDIEVEFVKFTRRYWTETSLSQYNPVETRPGEEVQDDEDLRAYVRANVSPSTFHPVGTSAMMPRELGGVVDRELLVYGVKRLSVVDASVIPDLPGAYTQHSVFAVAEKAADLIKARA</sequence>
<name>A0A2N3NG93_9PEZI</name>
<dbReference type="Gene3D" id="3.50.50.60">
    <property type="entry name" value="FAD/NAD(P)-binding domain"/>
    <property type="match status" value="1"/>
</dbReference>
<dbReference type="VEuPathDB" id="FungiDB:jhhlp_003233"/>
<feature type="binding site" evidence="2">
    <location>
        <position position="282"/>
    </location>
    <ligand>
        <name>FAD</name>
        <dbReference type="ChEBI" id="CHEBI:57692"/>
    </ligand>
</feature>
<keyword evidence="2" id="KW-0285">Flavoprotein</keyword>
<dbReference type="PROSITE" id="PS00624">
    <property type="entry name" value="GMC_OXRED_2"/>
    <property type="match status" value="1"/>
</dbReference>
<gene>
    <name evidence="5" type="ORF">jhhlp_003233</name>
</gene>
<dbReference type="Gene3D" id="3.30.560.10">
    <property type="entry name" value="Glucose Oxidase, domain 3"/>
    <property type="match status" value="1"/>
</dbReference>
<dbReference type="Pfam" id="PF05199">
    <property type="entry name" value="GMC_oxred_C"/>
    <property type="match status" value="1"/>
</dbReference>
<proteinExistence type="inferred from homology"/>
<keyword evidence="2" id="KW-0274">FAD</keyword>
<accession>A0A2N3NG93</accession>
<reference evidence="5 6" key="1">
    <citation type="journal article" date="2017" name="G3 (Bethesda)">
        <title>First Draft Genome Sequence of the Pathogenic Fungus Lomentospora prolificans (Formerly Scedosporium prolificans).</title>
        <authorList>
            <person name="Luo R."/>
            <person name="Zimin A."/>
            <person name="Workman R."/>
            <person name="Fan Y."/>
            <person name="Pertea G."/>
            <person name="Grossman N."/>
            <person name="Wear M.P."/>
            <person name="Jia B."/>
            <person name="Miller H."/>
            <person name="Casadevall A."/>
            <person name="Timp W."/>
            <person name="Zhang S.X."/>
            <person name="Salzberg S.L."/>
        </authorList>
    </citation>
    <scope>NUCLEOTIDE SEQUENCE [LARGE SCALE GENOMIC DNA]</scope>
    <source>
        <strain evidence="5 6">JHH-5317</strain>
    </source>
</reference>
<evidence type="ECO:0000313" key="5">
    <source>
        <dbReference type="EMBL" id="PKS11469.1"/>
    </source>
</evidence>
<dbReference type="InterPro" id="IPR007867">
    <property type="entry name" value="GMC_OxRtase_C"/>
</dbReference>
<dbReference type="SUPFAM" id="SSF54373">
    <property type="entry name" value="FAD-linked reductases, C-terminal domain"/>
    <property type="match status" value="1"/>
</dbReference>
<dbReference type="PANTHER" id="PTHR11552:SF115">
    <property type="entry name" value="DEHYDROGENASE XPTC-RELATED"/>
    <property type="match status" value="1"/>
</dbReference>
<dbReference type="Proteomes" id="UP000233524">
    <property type="component" value="Unassembled WGS sequence"/>
</dbReference>
<protein>
    <recommendedName>
        <fullName evidence="4">Glucose-methanol-choline oxidoreductase N-terminal domain-containing protein</fullName>
    </recommendedName>
</protein>
<dbReference type="GO" id="GO:0050660">
    <property type="term" value="F:flavin adenine dinucleotide binding"/>
    <property type="evidence" value="ECO:0007669"/>
    <property type="project" value="InterPro"/>
</dbReference>
<evidence type="ECO:0000259" key="4">
    <source>
        <dbReference type="PROSITE" id="PS00624"/>
    </source>
</evidence>
<dbReference type="InterPro" id="IPR000172">
    <property type="entry name" value="GMC_OxRdtase_N"/>
</dbReference>
<feature type="signal peptide" evidence="3">
    <location>
        <begin position="1"/>
        <end position="24"/>
    </location>
</feature>